<dbReference type="InterPro" id="IPR013602">
    <property type="entry name" value="Dynein_heavy_linker"/>
</dbReference>
<dbReference type="Gene3D" id="1.10.287.2620">
    <property type="match status" value="1"/>
</dbReference>
<sequence length="1370" mass="158630">MLETVMRALRSLQDAYHTYQNLSEQGSSSAAVLTKSDATGVMGSGWRLRNNVVFGRLEAFGERVSDILDFVKTVLQFHKLERVDIGGTKGKVLSMSVEKVHEEFEKAVDKFRRVPYDIFDVKEAAFIEDFHDFRLTIRDLDRRLGSVLAAAFHDQNTLHGRSKLLDAFEGLLERPVIQAELVRKQKVLIDQYRLDVDQIHANFTANEEKVDHCDADAPIFANLPPVAGAIFWARSLRTRLQEPMPKILAYNELMREVPESFKELLRIHDQTLQTLDEYEKRRYSEWKQEAVEEAAKRLHMRLLRRHDRTGLLKVNFDPALVRLLREVRFFLIYGMEVPPEALTIYNMVDTYRTWTSQLDHIVGLYNSVLTDLLPVEEPLLEDRILKMDNALAPGLTELKWSREDQIPDFIAEAMKVVSDVSAIVDIMKGNLRKISNILSQWCKDSMLERKRGAKPVSVEEFEQNHKARVGVCLMNMTDGGKEIHRFVKDSSESLKISKTAPTWKAYVDFVNNVVIEGFVSAIAVSLQYLCEILDPLIIARHEMLPLFDVKIELQGDEIVFDPPFEDEENPSRTTLRSTIDSWLKDFFAMATVMVRLDSNVGDYLNEIKEHFQMQCLLSLVSELIDNTEAKCVEYRETFMTHSFLWTDSVEKTFERFLQDNPKELVNFQEGGMSFRDIMIRIKVDLGPPIPALERFDKEVARFEHLKQELSLKKTPTDIHWLRIDAQPVKVTLVNCARKWEEKFTGFLRRFVEDRITSVSAFIESVRTGLGPPFAADRPEDERLLYLTMTKIRDVKLARGAIQRLFQPLREQVQMLKKHHSSISEESWNILEHAPAHWAEVDRSAFNEKEKILPLQNQEMQKIRVKIEGFREDVRSFRAEFLERCPFGSEHAVTGNYDKSYALINEYYGKTMEIRARAEEFNDLELLFDMAMSDYRPLNDCLNNLVLLKNLWDLIVMVRETFSAWYNVLWDKIDTGQMVETVRELSNQVHRAQKGLRAWPLYSWLQDEVKNMSAALPLVNELHSETMRDRHWATLMGVTKKTFDKGPEFSFRHLLELELHHFSDDVYDIVDQSVKESKIEAKLEGIRKTWSKMTVDFDNNREDCPLLADLSEVLERLESDSLEMLLSMTSQGRFIEFCKQTVDEWSEKLQTVDSVLQVWRKFQTNWCRLEPIFMQSDDIRSQLPEDSKRFEMLDNSWKDLMMEASRSSLIVEICTADGRAQTLEDITDALDTCERSLNDYLEQKKKAFPRFYFVANGALLDILSNGNTPLKVAEYLGDVFDGIRTLDFSKDPVMGRVACGHCAKDGEFVPWPADPGSFVLEGPVEQYLAGLESHIRLALREILEQARTSAESWELGDRLKETKTQKSEGES</sequence>
<dbReference type="Proteomes" id="UP001642464">
    <property type="component" value="Unassembled WGS sequence"/>
</dbReference>
<dbReference type="Gene3D" id="1.20.140.100">
    <property type="entry name" value="Dynein heavy chain, N-terminal domain 2"/>
    <property type="match status" value="1"/>
</dbReference>
<keyword evidence="3" id="KW-0966">Cell projection</keyword>
<dbReference type="InterPro" id="IPR042228">
    <property type="entry name" value="Dynein_linker_3"/>
</dbReference>
<dbReference type="Gene3D" id="3.20.180.20">
    <property type="entry name" value="Dynein heavy chain, N-terminal domain 2"/>
    <property type="match status" value="1"/>
</dbReference>
<evidence type="ECO:0000259" key="1">
    <source>
        <dbReference type="Pfam" id="PF08385"/>
    </source>
</evidence>
<dbReference type="EMBL" id="CAXAMM010009491">
    <property type="protein sequence ID" value="CAK9020544.1"/>
    <property type="molecule type" value="Genomic_DNA"/>
</dbReference>
<protein>
    <submittedName>
        <fullName evidence="3">Flagellar outer arm</fullName>
    </submittedName>
</protein>
<evidence type="ECO:0000259" key="2">
    <source>
        <dbReference type="Pfam" id="PF08393"/>
    </source>
</evidence>
<evidence type="ECO:0000313" key="3">
    <source>
        <dbReference type="EMBL" id="CAK9020544.1"/>
    </source>
</evidence>
<gene>
    <name evidence="3" type="ORF">SCF082_LOCUS14951</name>
</gene>
<comment type="caution">
    <text evidence="3">The sequence shown here is derived from an EMBL/GenBank/DDBJ whole genome shotgun (WGS) entry which is preliminary data.</text>
</comment>
<evidence type="ECO:0000313" key="4">
    <source>
        <dbReference type="Proteomes" id="UP001642464"/>
    </source>
</evidence>
<dbReference type="InterPro" id="IPR026983">
    <property type="entry name" value="DHC"/>
</dbReference>
<dbReference type="PANTHER" id="PTHR46532">
    <property type="entry name" value="MALE FERTILITY FACTOR KL5"/>
    <property type="match status" value="1"/>
</dbReference>
<dbReference type="InterPro" id="IPR042222">
    <property type="entry name" value="Dynein_2_N"/>
</dbReference>
<dbReference type="PROSITE" id="PS00092">
    <property type="entry name" value="N6_MTASE"/>
    <property type="match status" value="1"/>
</dbReference>
<dbReference type="InterPro" id="IPR013594">
    <property type="entry name" value="Dynein_heavy_tail"/>
</dbReference>
<dbReference type="Pfam" id="PF08393">
    <property type="entry name" value="DHC_N2"/>
    <property type="match status" value="1"/>
</dbReference>
<reference evidence="3 4" key="1">
    <citation type="submission" date="2024-02" db="EMBL/GenBank/DDBJ databases">
        <authorList>
            <person name="Chen Y."/>
            <person name="Shah S."/>
            <person name="Dougan E. K."/>
            <person name="Thang M."/>
            <person name="Chan C."/>
        </authorList>
    </citation>
    <scope>NUCLEOTIDE SEQUENCE [LARGE SCALE GENOMIC DNA]</scope>
</reference>
<dbReference type="InterPro" id="IPR002052">
    <property type="entry name" value="DNA_methylase_N6_adenine_CS"/>
</dbReference>
<keyword evidence="3" id="KW-0282">Flagellum</keyword>
<organism evidence="3 4">
    <name type="scientific">Durusdinium trenchii</name>
    <dbReference type="NCBI Taxonomy" id="1381693"/>
    <lineage>
        <taxon>Eukaryota</taxon>
        <taxon>Sar</taxon>
        <taxon>Alveolata</taxon>
        <taxon>Dinophyceae</taxon>
        <taxon>Suessiales</taxon>
        <taxon>Symbiodiniaceae</taxon>
        <taxon>Durusdinium</taxon>
    </lineage>
</organism>
<dbReference type="PANTHER" id="PTHR46532:SF11">
    <property type="entry name" value="DYNEIN AXONEMAL HEAVY CHAIN 12"/>
    <property type="match status" value="1"/>
</dbReference>
<feature type="domain" description="Dynein heavy chain linker" evidence="2">
    <location>
        <begin position="937"/>
        <end position="1345"/>
    </location>
</feature>
<feature type="domain" description="Dynein heavy chain tail" evidence="1">
    <location>
        <begin position="8"/>
        <end position="406"/>
    </location>
</feature>
<proteinExistence type="predicted"/>
<keyword evidence="4" id="KW-1185">Reference proteome</keyword>
<name>A0ABP0K318_9DINO</name>
<dbReference type="Pfam" id="PF08385">
    <property type="entry name" value="DHC_N1"/>
    <property type="match status" value="1"/>
</dbReference>
<keyword evidence="3" id="KW-0969">Cilium</keyword>
<accession>A0ABP0K318</accession>